<dbReference type="EMBL" id="BKAG01000094">
    <property type="protein sequence ID" value="GEP46388.1"/>
    <property type="molecule type" value="Genomic_DNA"/>
</dbReference>
<dbReference type="SMART" id="SM00028">
    <property type="entry name" value="TPR"/>
    <property type="match status" value="5"/>
</dbReference>
<dbReference type="Pfam" id="PF13181">
    <property type="entry name" value="TPR_8"/>
    <property type="match status" value="1"/>
</dbReference>
<keyword evidence="2 3" id="KW-0802">TPR repeat</keyword>
<evidence type="ECO:0000259" key="4">
    <source>
        <dbReference type="Pfam" id="PF12706"/>
    </source>
</evidence>
<dbReference type="Gene3D" id="1.25.40.10">
    <property type="entry name" value="Tetratricopeptide repeat domain"/>
    <property type="match status" value="2"/>
</dbReference>
<dbReference type="InterPro" id="IPR036866">
    <property type="entry name" value="RibonucZ/Hydroxyglut_hydro"/>
</dbReference>
<gene>
    <name evidence="5" type="ORF">BGE01nite_56790</name>
</gene>
<comment type="caution">
    <text evidence="5">The sequence shown here is derived from an EMBL/GenBank/DDBJ whole genome shotgun (WGS) entry which is preliminary data.</text>
</comment>
<organism evidence="5 6">
    <name type="scientific">Brevifollis gellanilyticus</name>
    <dbReference type="NCBI Taxonomy" id="748831"/>
    <lineage>
        <taxon>Bacteria</taxon>
        <taxon>Pseudomonadati</taxon>
        <taxon>Verrucomicrobiota</taxon>
        <taxon>Verrucomicrobiia</taxon>
        <taxon>Verrucomicrobiales</taxon>
        <taxon>Verrucomicrobiaceae</taxon>
    </lineage>
</organism>
<dbReference type="PANTHER" id="PTHR45641:SF19">
    <property type="entry name" value="NEPHROCYSTIN-3"/>
    <property type="match status" value="1"/>
</dbReference>
<dbReference type="Pfam" id="PF12706">
    <property type="entry name" value="Lactamase_B_2"/>
    <property type="match status" value="1"/>
</dbReference>
<evidence type="ECO:0000313" key="6">
    <source>
        <dbReference type="Proteomes" id="UP000321577"/>
    </source>
</evidence>
<dbReference type="InterPro" id="IPR019734">
    <property type="entry name" value="TPR_rpt"/>
</dbReference>
<sequence length="667" mass="74412">MSKKPKPSQDSTDDIESEFSRLFWAARKEQTAREKAASANDPATKVAIDFADAQGLDWAKKLIHASRFERIGEYEKAHKLLTEIQPAIPGQWQGLLYYIRGTVFHGDGKLDEAITDYQRALDDPRYDRPGNAWFTIGHALSDKGELDAALKAYHNAFNDPNFDTPGDVWYSIGYDLSEKGEQTEAIKAYYKALNDPKYEEPGSAWHNIAVALSEKGDLEKAIKAYREALKEPKHRWAAKTWANLAQVYVEAGKPQDAETAFSHALSSPDPQGGDHARARLGLQILLSNITTQALSPDDRAMVDKPTASTAPATIEDSIIAAINEAGDTQYEKYLAKPNSKRDDTLSILRGWSSAVTLLEGSERRWRGGGYFLKWRGFGIVIDPGFDFLRNFHDAGYHGREIQAVVVSHNHPDHNSDLKDIDDLRYELYKRRAADKSVGGGLPYVLLWDQDTEHATKFAIEKPQHQHPPIVMPSGFPQSVNLAKHDAKVPVRVTPFKVNHGSDVQHAMGMMVELLDKKGKTALRIGYTADTAYFEDLHKHLEKCDILIAHISQPSIEELKDPSKFKDTHLGYRGTAKLLRECQPKLALIGEFWAGFTDLRIPLVKGLRLHSGLKNVLPAGLSMHLRLPSLDIECTECRKPTPFTDIKVAPPTDNFGSLAYLCPGCMIG</sequence>
<dbReference type="InterPro" id="IPR011990">
    <property type="entry name" value="TPR-like_helical_dom_sf"/>
</dbReference>
<evidence type="ECO:0000313" key="5">
    <source>
        <dbReference type="EMBL" id="GEP46388.1"/>
    </source>
</evidence>
<protein>
    <recommendedName>
        <fullName evidence="4">Metallo-beta-lactamase domain-containing protein</fullName>
    </recommendedName>
</protein>
<dbReference type="RefSeq" id="WP_170267136.1">
    <property type="nucleotide sequence ID" value="NZ_BKAG01000094.1"/>
</dbReference>
<proteinExistence type="predicted"/>
<dbReference type="PROSITE" id="PS50005">
    <property type="entry name" value="TPR"/>
    <property type="match status" value="1"/>
</dbReference>
<evidence type="ECO:0000256" key="3">
    <source>
        <dbReference type="PROSITE-ProRule" id="PRU00339"/>
    </source>
</evidence>
<keyword evidence="1" id="KW-0677">Repeat</keyword>
<keyword evidence="6" id="KW-1185">Reference proteome</keyword>
<dbReference type="PANTHER" id="PTHR45641">
    <property type="entry name" value="TETRATRICOPEPTIDE REPEAT PROTEIN (AFU_ORTHOLOGUE AFUA_6G03870)"/>
    <property type="match status" value="1"/>
</dbReference>
<reference evidence="5 6" key="1">
    <citation type="submission" date="2019-07" db="EMBL/GenBank/DDBJ databases">
        <title>Whole genome shotgun sequence of Brevifollis gellanilyticus NBRC 108608.</title>
        <authorList>
            <person name="Hosoyama A."/>
            <person name="Uohara A."/>
            <person name="Ohji S."/>
            <person name="Ichikawa N."/>
        </authorList>
    </citation>
    <scope>NUCLEOTIDE SEQUENCE [LARGE SCALE GENOMIC DNA]</scope>
    <source>
        <strain evidence="5 6">NBRC 108608</strain>
    </source>
</reference>
<evidence type="ECO:0000256" key="2">
    <source>
        <dbReference type="ARBA" id="ARBA00022803"/>
    </source>
</evidence>
<dbReference type="AlphaFoldDB" id="A0A512MI37"/>
<feature type="repeat" description="TPR" evidence="3">
    <location>
        <begin position="202"/>
        <end position="235"/>
    </location>
</feature>
<dbReference type="Gene3D" id="3.60.15.10">
    <property type="entry name" value="Ribonuclease Z/Hydroxyacylglutathione hydrolase-like"/>
    <property type="match status" value="1"/>
</dbReference>
<accession>A0A512MI37</accession>
<name>A0A512MI37_9BACT</name>
<dbReference type="SUPFAM" id="SSF56281">
    <property type="entry name" value="Metallo-hydrolase/oxidoreductase"/>
    <property type="match status" value="1"/>
</dbReference>
<dbReference type="Pfam" id="PF13424">
    <property type="entry name" value="TPR_12"/>
    <property type="match status" value="1"/>
</dbReference>
<dbReference type="SUPFAM" id="SSF48452">
    <property type="entry name" value="TPR-like"/>
    <property type="match status" value="1"/>
</dbReference>
<evidence type="ECO:0000256" key="1">
    <source>
        <dbReference type="ARBA" id="ARBA00022737"/>
    </source>
</evidence>
<dbReference type="Proteomes" id="UP000321577">
    <property type="component" value="Unassembled WGS sequence"/>
</dbReference>
<dbReference type="InterPro" id="IPR001279">
    <property type="entry name" value="Metallo-B-lactamas"/>
</dbReference>
<feature type="domain" description="Metallo-beta-lactamase" evidence="4">
    <location>
        <begin position="379"/>
        <end position="587"/>
    </location>
</feature>